<feature type="transmembrane region" description="Helical" evidence="1">
    <location>
        <begin position="197"/>
        <end position="218"/>
    </location>
</feature>
<dbReference type="VEuPathDB" id="FungiDB:NECHADRAFT_55103"/>
<protein>
    <recommendedName>
        <fullName evidence="2">DUF6594 domain-containing protein</fullName>
    </recommendedName>
</protein>
<dbReference type="eggNOG" id="ENOG502SNT3">
    <property type="taxonomic scope" value="Eukaryota"/>
</dbReference>
<keyword evidence="4" id="KW-1185">Reference proteome</keyword>
<dbReference type="EMBL" id="GG698951">
    <property type="protein sequence ID" value="EEU34830.1"/>
    <property type="molecule type" value="Genomic_DNA"/>
</dbReference>
<dbReference type="Pfam" id="PF20237">
    <property type="entry name" value="DUF6594"/>
    <property type="match status" value="1"/>
</dbReference>
<dbReference type="OMA" id="LVELWIK"/>
<dbReference type="InterPro" id="IPR046529">
    <property type="entry name" value="DUF6594"/>
</dbReference>
<feature type="non-terminal residue" evidence="3">
    <location>
        <position position="1"/>
    </location>
</feature>
<dbReference type="KEGG" id="nhe:NECHADRAFT_55103"/>
<dbReference type="PANTHER" id="PTHR34502">
    <property type="entry name" value="DUF6594 DOMAIN-CONTAINING PROTEIN-RELATED"/>
    <property type="match status" value="1"/>
</dbReference>
<dbReference type="HOGENOM" id="CLU_051118_3_2_1"/>
<dbReference type="InParanoid" id="C7ZMC8"/>
<keyword evidence="1" id="KW-0472">Membrane</keyword>
<evidence type="ECO:0000256" key="1">
    <source>
        <dbReference type="SAM" id="Phobius"/>
    </source>
</evidence>
<dbReference type="AlphaFoldDB" id="C7ZMC8"/>
<proteinExistence type="predicted"/>
<feature type="non-terminal residue" evidence="3">
    <location>
        <position position="255"/>
    </location>
</feature>
<evidence type="ECO:0000259" key="2">
    <source>
        <dbReference type="Pfam" id="PF20237"/>
    </source>
</evidence>
<dbReference type="OrthoDB" id="5341582at2759"/>
<dbReference type="Proteomes" id="UP000005206">
    <property type="component" value="Chromosome 14"/>
</dbReference>
<keyword evidence="1" id="KW-1133">Transmembrane helix</keyword>
<organism evidence="3 4">
    <name type="scientific">Fusarium vanettenii (strain ATCC MYA-4622 / CBS 123669 / FGSC 9596 / NRRL 45880 / 77-13-4)</name>
    <name type="common">Fusarium solani subsp. pisi</name>
    <dbReference type="NCBI Taxonomy" id="660122"/>
    <lineage>
        <taxon>Eukaryota</taxon>
        <taxon>Fungi</taxon>
        <taxon>Dikarya</taxon>
        <taxon>Ascomycota</taxon>
        <taxon>Pezizomycotina</taxon>
        <taxon>Sordariomycetes</taxon>
        <taxon>Hypocreomycetidae</taxon>
        <taxon>Hypocreales</taxon>
        <taxon>Nectriaceae</taxon>
        <taxon>Fusarium</taxon>
        <taxon>Fusarium solani species complex</taxon>
        <taxon>Fusarium vanettenii</taxon>
    </lineage>
</organism>
<feature type="domain" description="DUF6594" evidence="2">
    <location>
        <begin position="9"/>
        <end position="255"/>
    </location>
</feature>
<feature type="transmembrane region" description="Helical" evidence="1">
    <location>
        <begin position="224"/>
        <end position="241"/>
    </location>
</feature>
<accession>C7ZMC8</accession>
<name>C7ZMC8_FUSV7</name>
<evidence type="ECO:0000313" key="3">
    <source>
        <dbReference type="EMBL" id="EEU34830.1"/>
    </source>
</evidence>
<evidence type="ECO:0000313" key="4">
    <source>
        <dbReference type="Proteomes" id="UP000005206"/>
    </source>
</evidence>
<dbReference type="GeneID" id="9678959"/>
<keyword evidence="1" id="KW-0812">Transmembrane</keyword>
<sequence>QVEDYRPGYPRFSALQASHKSFHIFRRFDNLRIRSLLLKQDKSSILEKKLNKIDHDEPSPLFLASSRLDRSTERAALLAEIDDALASYDELLERSQRILSFDRPLAAHVLSLENWLQGNACIAREEGRFLDHKDDLLTVALLEDGVIYWLEMAVTASVEFFIKVDLVQATQQNQQKNSDDSKVHVLDQSFTDKAARVLLTTLVTLLILVPVMICNAMNDSTSRITILVLAAISFITALSLLTRSKAIDLASASAT</sequence>
<reference evidence="3 4" key="1">
    <citation type="journal article" date="2009" name="PLoS Genet.">
        <title>The genome of Nectria haematococca: contribution of supernumerary chromosomes to gene expansion.</title>
        <authorList>
            <person name="Coleman J.J."/>
            <person name="Rounsley S.D."/>
            <person name="Rodriguez-Carres M."/>
            <person name="Kuo A."/>
            <person name="Wasmann C.C."/>
            <person name="Grimwood J."/>
            <person name="Schmutz J."/>
            <person name="Taga M."/>
            <person name="White G.J."/>
            <person name="Zhou S."/>
            <person name="Schwartz D.C."/>
            <person name="Freitag M."/>
            <person name="Ma L.J."/>
            <person name="Danchin E.G."/>
            <person name="Henrissat B."/>
            <person name="Coutinho P.M."/>
            <person name="Nelson D.R."/>
            <person name="Straney D."/>
            <person name="Napoli C.A."/>
            <person name="Barker B.M."/>
            <person name="Gribskov M."/>
            <person name="Rep M."/>
            <person name="Kroken S."/>
            <person name="Molnar I."/>
            <person name="Rensing C."/>
            <person name="Kennell J.C."/>
            <person name="Zamora J."/>
            <person name="Farman M.L."/>
            <person name="Selker E.U."/>
            <person name="Salamov A."/>
            <person name="Shapiro H."/>
            <person name="Pangilinan J."/>
            <person name="Lindquist E."/>
            <person name="Lamers C."/>
            <person name="Grigoriev I.V."/>
            <person name="Geiser D.M."/>
            <person name="Covert S.F."/>
            <person name="Temporini E."/>
            <person name="Vanetten H.D."/>
        </authorList>
    </citation>
    <scope>NUCLEOTIDE SEQUENCE [LARGE SCALE GENOMIC DNA]</scope>
    <source>
        <strain evidence="4">ATCC MYA-4622 / CBS 123669 / FGSC 9596 / NRRL 45880 / 77-13-4</strain>
    </source>
</reference>
<dbReference type="RefSeq" id="XP_003040543.1">
    <property type="nucleotide sequence ID" value="XM_003040497.1"/>
</dbReference>
<dbReference type="PANTHER" id="PTHR34502:SF3">
    <property type="entry name" value="DUF6594 DOMAIN-CONTAINING PROTEIN"/>
    <property type="match status" value="1"/>
</dbReference>
<gene>
    <name evidence="3" type="ORF">NECHADRAFT_55103</name>
</gene>